<accession>A0AAE1PXA5</accession>
<evidence type="ECO:0000256" key="3">
    <source>
        <dbReference type="SAM" id="MobiDB-lite"/>
    </source>
</evidence>
<feature type="DNA-binding region" description="H-T-H motif" evidence="2">
    <location>
        <begin position="40"/>
        <end position="60"/>
    </location>
</feature>
<dbReference type="SUPFAM" id="SSF46689">
    <property type="entry name" value="Homeodomain-like"/>
    <property type="match status" value="1"/>
</dbReference>
<reference evidence="5" key="1">
    <citation type="submission" date="2023-11" db="EMBL/GenBank/DDBJ databases">
        <title>Genome assemblies of two species of porcelain crab, Petrolisthes cinctipes and Petrolisthes manimaculis (Anomura: Porcellanidae).</title>
        <authorList>
            <person name="Angst P."/>
        </authorList>
    </citation>
    <scope>NUCLEOTIDE SEQUENCE</scope>
    <source>
        <strain evidence="5">PB745_02</strain>
        <tissue evidence="5">Gill</tissue>
    </source>
</reference>
<feature type="region of interest" description="Disordered" evidence="3">
    <location>
        <begin position="602"/>
        <end position="665"/>
    </location>
</feature>
<evidence type="ECO:0000256" key="1">
    <source>
        <dbReference type="ARBA" id="ARBA00004123"/>
    </source>
</evidence>
<keyword evidence="2" id="KW-0238">DNA-binding</keyword>
<evidence type="ECO:0000259" key="4">
    <source>
        <dbReference type="PROSITE" id="PS50960"/>
    </source>
</evidence>
<dbReference type="Proteomes" id="UP001292094">
    <property type="component" value="Unassembled WGS sequence"/>
</dbReference>
<keyword evidence="6" id="KW-1185">Reference proteome</keyword>
<gene>
    <name evidence="5" type="ORF">Pmani_013565</name>
</gene>
<dbReference type="EMBL" id="JAWZYT010001129">
    <property type="protein sequence ID" value="KAK4315209.1"/>
    <property type="molecule type" value="Genomic_DNA"/>
</dbReference>
<feature type="compositionally biased region" description="Basic residues" evidence="3">
    <location>
        <begin position="619"/>
        <end position="646"/>
    </location>
</feature>
<dbReference type="InterPro" id="IPR004875">
    <property type="entry name" value="DDE_SF_endonuclease_dom"/>
</dbReference>
<dbReference type="Gene3D" id="1.10.10.60">
    <property type="entry name" value="Homeodomain-like"/>
    <property type="match status" value="1"/>
</dbReference>
<dbReference type="InterPro" id="IPR050863">
    <property type="entry name" value="CenT-Element_Derived"/>
</dbReference>
<evidence type="ECO:0000313" key="6">
    <source>
        <dbReference type="Proteomes" id="UP001292094"/>
    </source>
</evidence>
<dbReference type="Pfam" id="PF05225">
    <property type="entry name" value="HTH_psq"/>
    <property type="match status" value="1"/>
</dbReference>
<proteinExistence type="predicted"/>
<name>A0AAE1PXA5_9EUCA</name>
<feature type="compositionally biased region" description="Acidic residues" evidence="3">
    <location>
        <begin position="653"/>
        <end position="663"/>
    </location>
</feature>
<dbReference type="PROSITE" id="PS50960">
    <property type="entry name" value="HTH_PSQ"/>
    <property type="match status" value="1"/>
</dbReference>
<dbReference type="Pfam" id="PF03184">
    <property type="entry name" value="DDE_1"/>
    <property type="match status" value="1"/>
</dbReference>
<dbReference type="PANTHER" id="PTHR19303">
    <property type="entry name" value="TRANSPOSON"/>
    <property type="match status" value="1"/>
</dbReference>
<organism evidence="5 6">
    <name type="scientific">Petrolisthes manimaculis</name>
    <dbReference type="NCBI Taxonomy" id="1843537"/>
    <lineage>
        <taxon>Eukaryota</taxon>
        <taxon>Metazoa</taxon>
        <taxon>Ecdysozoa</taxon>
        <taxon>Arthropoda</taxon>
        <taxon>Crustacea</taxon>
        <taxon>Multicrustacea</taxon>
        <taxon>Malacostraca</taxon>
        <taxon>Eumalacostraca</taxon>
        <taxon>Eucarida</taxon>
        <taxon>Decapoda</taxon>
        <taxon>Pleocyemata</taxon>
        <taxon>Anomura</taxon>
        <taxon>Galatheoidea</taxon>
        <taxon>Porcellanidae</taxon>
        <taxon>Petrolisthes</taxon>
    </lineage>
</organism>
<dbReference type="AlphaFoldDB" id="A0AAE1PXA5"/>
<evidence type="ECO:0000313" key="5">
    <source>
        <dbReference type="EMBL" id="KAK4315209.1"/>
    </source>
</evidence>
<keyword evidence="2" id="KW-0539">Nucleus</keyword>
<sequence>MMGDQRGPARPSRVGIKHSQWTREDMQRAIEACKTGMMTPSQAAKEYNVPRKTLTDRLQRKVSEDCTNAGRKRALTPGQEKDLCRFIEYMAMRGFPLTVNQILMLAWCIDKVQGRKVFGASGPCEGWWRSFRNKYPDATKLRRPDRLDRGRALYSTVDKIRDYFQLLKQQLTEGDYMARPQDIYNCDESIVDLNKCTQRVVVPKRMRHAHSREVASSEHISIHCCVSASGHAMPPFIIFKQSFPGGNYSRDGPDGCLYGKQDSGFMDSELFLQWFEQLFIVHSRPSPDRPVLLLLDGHISHCSPQLIESAIRHNVTLFALAPHTTHICQPLDVAVYKSFKSHLGKLVNLGKAIKGNFWVPKKNIPTMLKGPFESSMTMANIKSGFRKCGVFPFNPNAVDKTLLMRNKLIPNTDVDLSEPPAQAFVTTGTQTDNPLQGVPNVPVPHVTPSKQTDDPPQGVPNVPVPHVTLSTQTDDPPQDVPNVPVPQVKLSTQTNNPPLDVHDVVPGPSGNLVPPSPAPSADTVVLNTTHETLPDLDVHSPLQTSTPVQSFLENLPVSNPLFTSGIISMETSKVLFPPQEEIPKGRKRPLRIQSKARVMTAESVQQDLAKQQEEIQKKEAKRKKSAGSKGKGKGKGRGKSTGRGKQRPMSSDSDPDDPEELEDQNCTGCGREWASERTILQTKWVGCETQGCPHWTCPRCLPVGFDYKDEYYCDTCVL</sequence>
<protein>
    <recommendedName>
        <fullName evidence="4">HTH psq-type domain-containing protein</fullName>
    </recommendedName>
</protein>
<dbReference type="InterPro" id="IPR009057">
    <property type="entry name" value="Homeodomain-like_sf"/>
</dbReference>
<feature type="domain" description="HTH psq-type" evidence="4">
    <location>
        <begin position="20"/>
        <end position="64"/>
    </location>
</feature>
<dbReference type="PANTHER" id="PTHR19303:SF74">
    <property type="entry name" value="POGO TRANSPOSABLE ELEMENT WITH KRAB DOMAIN"/>
    <property type="match status" value="1"/>
</dbReference>
<dbReference type="GO" id="GO:0003677">
    <property type="term" value="F:DNA binding"/>
    <property type="evidence" value="ECO:0007669"/>
    <property type="project" value="UniProtKB-UniRule"/>
</dbReference>
<dbReference type="GO" id="GO:0005634">
    <property type="term" value="C:nucleus"/>
    <property type="evidence" value="ECO:0007669"/>
    <property type="project" value="UniProtKB-SubCell"/>
</dbReference>
<evidence type="ECO:0000256" key="2">
    <source>
        <dbReference type="PROSITE-ProRule" id="PRU00320"/>
    </source>
</evidence>
<comment type="subcellular location">
    <subcellularLocation>
        <location evidence="1 2">Nucleus</location>
    </subcellularLocation>
</comment>
<dbReference type="InterPro" id="IPR007889">
    <property type="entry name" value="HTH_Psq"/>
</dbReference>
<comment type="caution">
    <text evidence="5">The sequence shown here is derived from an EMBL/GenBank/DDBJ whole genome shotgun (WGS) entry which is preliminary data.</text>
</comment>